<dbReference type="Proteomes" id="UP000799640">
    <property type="component" value="Unassembled WGS sequence"/>
</dbReference>
<gene>
    <name evidence="1" type="ORF">EJ06DRAFT_527560</name>
</gene>
<sequence length="75" mass="8539">MRSLRLDQRHLPLQYVPTPPRAGYCAHLARTHQIHSRHAHSRHAYFHTHAPSYHHGPSLPFPLTLESAAAEFSVA</sequence>
<organism evidence="1 2">
    <name type="scientific">Trichodelitschia bisporula</name>
    <dbReference type="NCBI Taxonomy" id="703511"/>
    <lineage>
        <taxon>Eukaryota</taxon>
        <taxon>Fungi</taxon>
        <taxon>Dikarya</taxon>
        <taxon>Ascomycota</taxon>
        <taxon>Pezizomycotina</taxon>
        <taxon>Dothideomycetes</taxon>
        <taxon>Dothideomycetes incertae sedis</taxon>
        <taxon>Phaeotrichales</taxon>
        <taxon>Phaeotrichaceae</taxon>
        <taxon>Trichodelitschia</taxon>
    </lineage>
</organism>
<keyword evidence="2" id="KW-1185">Reference proteome</keyword>
<protein>
    <submittedName>
        <fullName evidence="1">Uncharacterized protein</fullName>
    </submittedName>
</protein>
<accession>A0A6G1I7D3</accession>
<reference evidence="1" key="1">
    <citation type="journal article" date="2020" name="Stud. Mycol.">
        <title>101 Dothideomycetes genomes: a test case for predicting lifestyles and emergence of pathogens.</title>
        <authorList>
            <person name="Haridas S."/>
            <person name="Albert R."/>
            <person name="Binder M."/>
            <person name="Bloem J."/>
            <person name="Labutti K."/>
            <person name="Salamov A."/>
            <person name="Andreopoulos B."/>
            <person name="Baker S."/>
            <person name="Barry K."/>
            <person name="Bills G."/>
            <person name="Bluhm B."/>
            <person name="Cannon C."/>
            <person name="Castanera R."/>
            <person name="Culley D."/>
            <person name="Daum C."/>
            <person name="Ezra D."/>
            <person name="Gonzalez J."/>
            <person name="Henrissat B."/>
            <person name="Kuo A."/>
            <person name="Liang C."/>
            <person name="Lipzen A."/>
            <person name="Lutzoni F."/>
            <person name="Magnuson J."/>
            <person name="Mondo S."/>
            <person name="Nolan M."/>
            <person name="Ohm R."/>
            <person name="Pangilinan J."/>
            <person name="Park H.-J."/>
            <person name="Ramirez L."/>
            <person name="Alfaro M."/>
            <person name="Sun H."/>
            <person name="Tritt A."/>
            <person name="Yoshinaga Y."/>
            <person name="Zwiers L.-H."/>
            <person name="Turgeon B."/>
            <person name="Goodwin S."/>
            <person name="Spatafora J."/>
            <person name="Crous P."/>
            <person name="Grigoriev I."/>
        </authorList>
    </citation>
    <scope>NUCLEOTIDE SEQUENCE</scope>
    <source>
        <strain evidence="1">CBS 262.69</strain>
    </source>
</reference>
<name>A0A6G1I7D3_9PEZI</name>
<evidence type="ECO:0000313" key="1">
    <source>
        <dbReference type="EMBL" id="KAF2403979.1"/>
    </source>
</evidence>
<dbReference type="AlphaFoldDB" id="A0A6G1I7D3"/>
<proteinExistence type="predicted"/>
<evidence type="ECO:0000313" key="2">
    <source>
        <dbReference type="Proteomes" id="UP000799640"/>
    </source>
</evidence>
<dbReference type="EMBL" id="ML996689">
    <property type="protein sequence ID" value="KAF2403979.1"/>
    <property type="molecule type" value="Genomic_DNA"/>
</dbReference>